<evidence type="ECO:0000313" key="12">
    <source>
        <dbReference type="Proteomes" id="UP001293593"/>
    </source>
</evidence>
<evidence type="ECO:0000313" key="11">
    <source>
        <dbReference type="EMBL" id="KAK4282647.1"/>
    </source>
</evidence>
<feature type="signal peptide" evidence="9">
    <location>
        <begin position="1"/>
        <end position="23"/>
    </location>
</feature>
<dbReference type="SUPFAM" id="SSF51445">
    <property type="entry name" value="(Trans)glycosidases"/>
    <property type="match status" value="1"/>
</dbReference>
<evidence type="ECO:0000256" key="6">
    <source>
        <dbReference type="ARBA" id="ARBA00022729"/>
    </source>
</evidence>
<dbReference type="PANTHER" id="PTHR31451">
    <property type="match status" value="1"/>
</dbReference>
<feature type="domain" description="Glycoside hydrolase family 5" evidence="10">
    <location>
        <begin position="39"/>
        <end position="373"/>
    </location>
</feature>
<dbReference type="GO" id="GO:0000272">
    <property type="term" value="P:polysaccharide catabolic process"/>
    <property type="evidence" value="ECO:0007669"/>
    <property type="project" value="InterPro"/>
</dbReference>
<evidence type="ECO:0000256" key="9">
    <source>
        <dbReference type="SAM" id="SignalP"/>
    </source>
</evidence>
<evidence type="ECO:0000256" key="4">
    <source>
        <dbReference type="ARBA" id="ARBA00012706"/>
    </source>
</evidence>
<organism evidence="11 12">
    <name type="scientific">Acacia crassicarpa</name>
    <name type="common">northern wattle</name>
    <dbReference type="NCBI Taxonomy" id="499986"/>
    <lineage>
        <taxon>Eukaryota</taxon>
        <taxon>Viridiplantae</taxon>
        <taxon>Streptophyta</taxon>
        <taxon>Embryophyta</taxon>
        <taxon>Tracheophyta</taxon>
        <taxon>Spermatophyta</taxon>
        <taxon>Magnoliopsida</taxon>
        <taxon>eudicotyledons</taxon>
        <taxon>Gunneridae</taxon>
        <taxon>Pentapetalae</taxon>
        <taxon>rosids</taxon>
        <taxon>fabids</taxon>
        <taxon>Fabales</taxon>
        <taxon>Fabaceae</taxon>
        <taxon>Caesalpinioideae</taxon>
        <taxon>mimosoid clade</taxon>
        <taxon>Acacieae</taxon>
        <taxon>Acacia</taxon>
    </lineage>
</organism>
<dbReference type="FunFam" id="3.20.20.80:FF:000012">
    <property type="entry name" value="Mannan endo-1,4-beta-mannosidase 6"/>
    <property type="match status" value="1"/>
</dbReference>
<keyword evidence="6 9" id="KW-0732">Signal</keyword>
<evidence type="ECO:0000256" key="8">
    <source>
        <dbReference type="ARBA" id="ARBA00023295"/>
    </source>
</evidence>
<comment type="subcellular location">
    <subcellularLocation>
        <location evidence="2">Secreted</location>
    </subcellularLocation>
</comment>
<keyword evidence="7" id="KW-0378">Hydrolase</keyword>
<feature type="chain" id="PRO_5042191342" description="mannan endo-1,4-beta-mannosidase" evidence="9">
    <location>
        <begin position="24"/>
        <end position="411"/>
    </location>
</feature>
<dbReference type="GO" id="GO:0016985">
    <property type="term" value="F:mannan endo-1,4-beta-mannosidase activity"/>
    <property type="evidence" value="ECO:0007669"/>
    <property type="project" value="UniProtKB-EC"/>
</dbReference>
<keyword evidence="12" id="KW-1185">Reference proteome</keyword>
<protein>
    <recommendedName>
        <fullName evidence="4">mannan endo-1,4-beta-mannosidase</fullName>
        <ecNumber evidence="4">3.2.1.78</ecNumber>
    </recommendedName>
</protein>
<evidence type="ECO:0000259" key="10">
    <source>
        <dbReference type="Pfam" id="PF26410"/>
    </source>
</evidence>
<evidence type="ECO:0000256" key="7">
    <source>
        <dbReference type="ARBA" id="ARBA00022801"/>
    </source>
</evidence>
<dbReference type="InterPro" id="IPR017853">
    <property type="entry name" value="GH"/>
</dbReference>
<sequence length="411" mass="46367">MERNIIWMRNLVLMALTVALVVANGNCYKGGGYDQPGSKFVQRDGTHFTMNGKRMYLNGFNAYWFMYMASDPSTRSKVSTTLQQASLHGMNVARTWAFSDAGYRSLQVSPGSYDENVFRGLDFVISEAGKYGVRLILSLVNNWKDYGGKSQYVKWASERGQKVSNDDGFFTHPVVKQYYKNHIKAVLSRRNTITGVAYKDDPAIFAWELMNEPRSEFDQSGKIIQDWVSEMAAYVKSIDSNHLLEIGLEGFYGESVPNRRPFNPGSVLVGTDFISNNRVPHIDFATIHLYPEQWIPGSNESAQSDFVDKWVQAHIKDCNDVLRKPILLSEFGKSSKSEGYSLEKRDKYFQKLYDAVYGSARSGGSCGGGLFWHVMAQGMDGFHDGYEVILQDSSSTINIISQQSRRMSSLN</sequence>
<comment type="caution">
    <text evidence="11">The sequence shown here is derived from an EMBL/GenBank/DDBJ whole genome shotgun (WGS) entry which is preliminary data.</text>
</comment>
<dbReference type="InterPro" id="IPR001547">
    <property type="entry name" value="Glyco_hydro_5"/>
</dbReference>
<evidence type="ECO:0000256" key="5">
    <source>
        <dbReference type="ARBA" id="ARBA00022525"/>
    </source>
</evidence>
<keyword evidence="5" id="KW-0964">Secreted</keyword>
<evidence type="ECO:0000256" key="1">
    <source>
        <dbReference type="ARBA" id="ARBA00001678"/>
    </source>
</evidence>
<dbReference type="PANTHER" id="PTHR31451:SF39">
    <property type="entry name" value="MANNAN ENDO-1,4-BETA-MANNOSIDASE 1"/>
    <property type="match status" value="1"/>
</dbReference>
<comment type="similarity">
    <text evidence="3">Belongs to the glycosyl hydrolase 5 (cellulase A) family.</text>
</comment>
<dbReference type="EC" id="3.2.1.78" evidence="4"/>
<dbReference type="EMBL" id="JAWXYG010000002">
    <property type="protein sequence ID" value="KAK4282647.1"/>
    <property type="molecule type" value="Genomic_DNA"/>
</dbReference>
<gene>
    <name evidence="11" type="ORF">QN277_014001</name>
</gene>
<dbReference type="Proteomes" id="UP001293593">
    <property type="component" value="Unassembled WGS sequence"/>
</dbReference>
<dbReference type="InterPro" id="IPR045053">
    <property type="entry name" value="MAN-like"/>
</dbReference>
<dbReference type="Pfam" id="PF26410">
    <property type="entry name" value="GH5_mannosidase"/>
    <property type="match status" value="1"/>
</dbReference>
<dbReference type="AlphaFoldDB" id="A0AAE1TES9"/>
<name>A0AAE1TES9_9FABA</name>
<evidence type="ECO:0000256" key="3">
    <source>
        <dbReference type="ARBA" id="ARBA00005641"/>
    </source>
</evidence>
<evidence type="ECO:0000256" key="2">
    <source>
        <dbReference type="ARBA" id="ARBA00004613"/>
    </source>
</evidence>
<dbReference type="Gene3D" id="3.20.20.80">
    <property type="entry name" value="Glycosidases"/>
    <property type="match status" value="1"/>
</dbReference>
<proteinExistence type="inferred from homology"/>
<dbReference type="GO" id="GO:0005576">
    <property type="term" value="C:extracellular region"/>
    <property type="evidence" value="ECO:0007669"/>
    <property type="project" value="UniProtKB-SubCell"/>
</dbReference>
<accession>A0AAE1TES9</accession>
<comment type="catalytic activity">
    <reaction evidence="1">
        <text>Random hydrolysis of (1-&gt;4)-beta-D-mannosidic linkages in mannans, galactomannans and glucomannans.</text>
        <dbReference type="EC" id="3.2.1.78"/>
    </reaction>
</comment>
<reference evidence="11" key="1">
    <citation type="submission" date="2023-10" db="EMBL/GenBank/DDBJ databases">
        <title>Chromosome-level genome of the transformable northern wattle, Acacia crassicarpa.</title>
        <authorList>
            <person name="Massaro I."/>
            <person name="Sinha N.R."/>
            <person name="Poethig S."/>
            <person name="Leichty A.R."/>
        </authorList>
    </citation>
    <scope>NUCLEOTIDE SEQUENCE</scope>
    <source>
        <strain evidence="11">Acra3RX</strain>
        <tissue evidence="11">Leaf</tissue>
    </source>
</reference>
<keyword evidence="8" id="KW-0326">Glycosidase</keyword>